<dbReference type="InterPro" id="IPR011008">
    <property type="entry name" value="Dimeric_a/b-barrel"/>
</dbReference>
<dbReference type="AlphaFoldDB" id="C5BL40"/>
<dbReference type="NCBIfam" id="NF008473">
    <property type="entry name" value="PRK11370.1"/>
    <property type="match status" value="1"/>
</dbReference>
<dbReference type="KEGG" id="ttu:TERTU_2475"/>
<dbReference type="PANTHER" id="PTHR33606">
    <property type="entry name" value="PROTEIN YCII"/>
    <property type="match status" value="1"/>
</dbReference>
<dbReference type="InterPro" id="IPR051807">
    <property type="entry name" value="Sec-metab_biosynth-assoc"/>
</dbReference>
<dbReference type="InterPro" id="IPR005545">
    <property type="entry name" value="YCII"/>
</dbReference>
<reference evidence="3 4" key="1">
    <citation type="journal article" date="2009" name="PLoS ONE">
        <title>The complete genome of Teredinibacter turnerae T7901: an intracellular endosymbiont of marine wood-boring bivalves (shipworms).</title>
        <authorList>
            <person name="Yang J.C."/>
            <person name="Madupu R."/>
            <person name="Durkin A.S."/>
            <person name="Ekborg N.A."/>
            <person name="Pedamallu C.S."/>
            <person name="Hostetler J.B."/>
            <person name="Radune D."/>
            <person name="Toms B.S."/>
            <person name="Henrissat B."/>
            <person name="Coutinho P.M."/>
            <person name="Schwarz S."/>
            <person name="Field L."/>
            <person name="Trindade-Silva A.E."/>
            <person name="Soares C.A.G."/>
            <person name="Elshahawi S."/>
            <person name="Hanora A."/>
            <person name="Schmidt E.W."/>
            <person name="Haygood M.G."/>
            <person name="Posfai J."/>
            <person name="Benner J."/>
            <person name="Madinger C."/>
            <person name="Nove J."/>
            <person name="Anton B."/>
            <person name="Chaudhary K."/>
            <person name="Foster J."/>
            <person name="Holman A."/>
            <person name="Kumar S."/>
            <person name="Lessard P.A."/>
            <person name="Luyten Y.A."/>
            <person name="Slatko B."/>
            <person name="Wood N."/>
            <person name="Wu B."/>
            <person name="Teplitski M."/>
            <person name="Mougous J.D."/>
            <person name="Ward N."/>
            <person name="Eisen J.A."/>
            <person name="Badger J.H."/>
            <person name="Distel D.L."/>
        </authorList>
    </citation>
    <scope>NUCLEOTIDE SEQUENCE [LARGE SCALE GENOMIC DNA]</scope>
    <source>
        <strain evidence="4">ATCC 39867 / T7901</strain>
    </source>
</reference>
<dbReference type="SUPFAM" id="SSF54909">
    <property type="entry name" value="Dimeric alpha+beta barrel"/>
    <property type="match status" value="1"/>
</dbReference>
<organism evidence="3 4">
    <name type="scientific">Teredinibacter turnerae (strain ATCC 39867 / T7901)</name>
    <dbReference type="NCBI Taxonomy" id="377629"/>
    <lineage>
        <taxon>Bacteria</taxon>
        <taxon>Pseudomonadati</taxon>
        <taxon>Pseudomonadota</taxon>
        <taxon>Gammaproteobacteria</taxon>
        <taxon>Cellvibrionales</taxon>
        <taxon>Cellvibrionaceae</taxon>
        <taxon>Teredinibacter</taxon>
    </lineage>
</organism>
<comment type="similarity">
    <text evidence="1">Belongs to the YciI family.</text>
</comment>
<dbReference type="GeneID" id="58409977"/>
<dbReference type="STRING" id="377629.TERTU_2475"/>
<proteinExistence type="inferred from homology"/>
<dbReference type="Proteomes" id="UP000009080">
    <property type="component" value="Chromosome"/>
</dbReference>
<gene>
    <name evidence="3" type="ordered locus">TERTU_2475</name>
</gene>
<evidence type="ECO:0000259" key="2">
    <source>
        <dbReference type="Pfam" id="PF03795"/>
    </source>
</evidence>
<feature type="domain" description="YCII-related" evidence="2">
    <location>
        <begin position="1"/>
        <end position="95"/>
    </location>
</feature>
<name>C5BL40_TERTT</name>
<keyword evidence="4" id="KW-1185">Reference proteome</keyword>
<accession>C5BL40</accession>
<dbReference type="HOGENOM" id="CLU_110355_3_0_6"/>
<evidence type="ECO:0000256" key="1">
    <source>
        <dbReference type="ARBA" id="ARBA00007689"/>
    </source>
</evidence>
<dbReference type="EMBL" id="CP001614">
    <property type="protein sequence ID" value="ACR11457.1"/>
    <property type="molecule type" value="Genomic_DNA"/>
</dbReference>
<evidence type="ECO:0000313" key="3">
    <source>
        <dbReference type="EMBL" id="ACR11457.1"/>
    </source>
</evidence>
<dbReference type="RefSeq" id="WP_015817569.1">
    <property type="nucleotide sequence ID" value="NC_012997.1"/>
</dbReference>
<dbReference type="OrthoDB" id="9797014at2"/>
<dbReference type="PANTHER" id="PTHR33606:SF3">
    <property type="entry name" value="PROTEIN YCII"/>
    <property type="match status" value="1"/>
</dbReference>
<dbReference type="Gene3D" id="3.30.70.1060">
    <property type="entry name" value="Dimeric alpha+beta barrel"/>
    <property type="match status" value="1"/>
</dbReference>
<evidence type="ECO:0000313" key="4">
    <source>
        <dbReference type="Proteomes" id="UP000009080"/>
    </source>
</evidence>
<dbReference type="Pfam" id="PF03795">
    <property type="entry name" value="YCII"/>
    <property type="match status" value="1"/>
</dbReference>
<sequence>MLYAIISEDIEDSLAKRLSVRPKHLERIQALRDEGRLVLAGPHPAIDAENPGEAGFSGSLIVAEFESLAAAQTWADTDPYIDAGVYAKVVVKPFKKVLP</sequence>
<protein>
    <submittedName>
        <fullName evidence="3">Protein YciI</fullName>
    </submittedName>
</protein>
<dbReference type="eggNOG" id="COG2350">
    <property type="taxonomic scope" value="Bacteria"/>
</dbReference>